<reference evidence="1" key="1">
    <citation type="journal article" date="2015" name="Nature">
        <title>Complex archaea that bridge the gap between prokaryotes and eukaryotes.</title>
        <authorList>
            <person name="Spang A."/>
            <person name="Saw J.H."/>
            <person name="Jorgensen S.L."/>
            <person name="Zaremba-Niedzwiedzka K."/>
            <person name="Martijn J."/>
            <person name="Lind A.E."/>
            <person name="van Eijk R."/>
            <person name="Schleper C."/>
            <person name="Guy L."/>
            <person name="Ettema T.J."/>
        </authorList>
    </citation>
    <scope>NUCLEOTIDE SEQUENCE</scope>
</reference>
<sequence>MSGIADSWWASAEEDKKNLEKAMQQAGTDYLPPITPALPPFMPNNPKRIHGGACAWEYGGYSDAQPYVHVWRCTTGGRQGKVCDETMTRLCTQFANRLDECTCFGGERK</sequence>
<accession>A0A0F9SU55</accession>
<evidence type="ECO:0000313" key="1">
    <source>
        <dbReference type="EMBL" id="KKN72500.1"/>
    </source>
</evidence>
<dbReference type="EMBL" id="LAZR01000361">
    <property type="protein sequence ID" value="KKN72500.1"/>
    <property type="molecule type" value="Genomic_DNA"/>
</dbReference>
<proteinExistence type="predicted"/>
<protein>
    <submittedName>
        <fullName evidence="1">Uncharacterized protein</fullName>
    </submittedName>
</protein>
<organism evidence="1">
    <name type="scientific">marine sediment metagenome</name>
    <dbReference type="NCBI Taxonomy" id="412755"/>
    <lineage>
        <taxon>unclassified sequences</taxon>
        <taxon>metagenomes</taxon>
        <taxon>ecological metagenomes</taxon>
    </lineage>
</organism>
<name>A0A0F9SU55_9ZZZZ</name>
<gene>
    <name evidence="1" type="ORF">LCGC14_0410040</name>
</gene>
<dbReference type="AlphaFoldDB" id="A0A0F9SU55"/>
<comment type="caution">
    <text evidence="1">The sequence shown here is derived from an EMBL/GenBank/DDBJ whole genome shotgun (WGS) entry which is preliminary data.</text>
</comment>